<dbReference type="AlphaFoldDB" id="Q8MZA0"/>
<dbReference type="EMBL" id="AY113288">
    <property type="protein sequence ID" value="AAM29293.1"/>
    <property type="molecule type" value="mRNA"/>
</dbReference>
<dbReference type="FlyBase" id="FBgn0031721">
    <property type="gene designation" value="CG14017"/>
</dbReference>
<dbReference type="UCSC" id="CG14017-RB">
    <property type="organism name" value="d. melanogaster"/>
</dbReference>
<dbReference type="AGR" id="FB:FBgn0031721"/>
<dbReference type="Pfam" id="PF14713">
    <property type="entry name" value="DUF4464"/>
    <property type="match status" value="1"/>
</dbReference>
<evidence type="ECO:0000313" key="2">
    <source>
        <dbReference type="FlyBase" id="FBgn0031721"/>
    </source>
</evidence>
<accession>Q8MZA0</accession>
<dbReference type="VEuPathDB" id="VectorBase:FBgn0031721"/>
<protein>
    <submittedName>
        <fullName evidence="1">AT21373p</fullName>
    </submittedName>
</protein>
<dbReference type="ExpressionAtlas" id="Q8MZA0">
    <property type="expression patterns" value="baseline and differential"/>
</dbReference>
<dbReference type="OrthoDB" id="2136125at2759"/>
<reference evidence="1" key="1">
    <citation type="submission" date="2002-05" db="EMBL/GenBank/DDBJ databases">
        <authorList>
            <person name="Stapleton M."/>
            <person name="Brokstein P."/>
            <person name="Hong L."/>
            <person name="Agbayani A."/>
            <person name="Carlson J."/>
            <person name="Champe M."/>
            <person name="Chavez C."/>
            <person name="Dorsett V."/>
            <person name="Dresnek D."/>
            <person name="Farfan D."/>
            <person name="Frise E."/>
            <person name="George R."/>
            <person name="Gonzalez M."/>
            <person name="Guarin H."/>
            <person name="Kronmiller B."/>
            <person name="Li P."/>
            <person name="Liao G."/>
            <person name="Miranda A."/>
            <person name="Mungall C.J."/>
            <person name="Nunoo J."/>
            <person name="Pacleb J."/>
            <person name="Paragas V."/>
            <person name="Park S."/>
            <person name="Patel S."/>
            <person name="Phouanenavong S."/>
            <person name="Wan K."/>
            <person name="Yu C."/>
            <person name="Lewis S.E."/>
            <person name="Rubin G.M."/>
            <person name="Celniker S."/>
        </authorList>
    </citation>
    <scope>NUCLEOTIDE SEQUENCE</scope>
</reference>
<organism evidence="1">
    <name type="scientific">Drosophila melanogaster</name>
    <name type="common">Fruit fly</name>
    <dbReference type="NCBI Taxonomy" id="7227"/>
    <lineage>
        <taxon>Eukaryota</taxon>
        <taxon>Metazoa</taxon>
        <taxon>Ecdysozoa</taxon>
        <taxon>Arthropoda</taxon>
        <taxon>Hexapoda</taxon>
        <taxon>Insecta</taxon>
        <taxon>Pterygota</taxon>
        <taxon>Neoptera</taxon>
        <taxon>Endopterygota</taxon>
        <taxon>Diptera</taxon>
        <taxon>Brachycera</taxon>
        <taxon>Muscomorpha</taxon>
        <taxon>Ephydroidea</taxon>
        <taxon>Drosophilidae</taxon>
        <taxon>Drosophila</taxon>
        <taxon>Sophophora</taxon>
    </lineage>
</organism>
<evidence type="ECO:0000313" key="1">
    <source>
        <dbReference type="EMBL" id="AAM29293.1"/>
    </source>
</evidence>
<gene>
    <name evidence="1 2" type="ORF">CG14017</name>
</gene>
<sequence length="113" mass="12991">MEDSQRKHAGSKGFRALENRKQDIAYNHYLNSFVKLEDRRYLPNDNVIHQLVPLRAAVGTIVMTPTQFNEVHFSPLGTCFYFSENNVPNDPLTMALLEREKLNATKTISCIYS</sequence>
<proteinExistence type="evidence at transcript level"/>
<name>Q8MZA0_DROME</name>
<dbReference type="HOGENOM" id="CLU_070912_1_0_1"/>
<dbReference type="InterPro" id="IPR027887">
    <property type="entry name" value="DUF4464"/>
</dbReference>